<keyword evidence="3 5" id="KW-0862">Zinc</keyword>
<dbReference type="InterPro" id="IPR037278">
    <property type="entry name" value="ARFGAP/RecO"/>
</dbReference>
<keyword evidence="9" id="KW-1185">Reference proteome</keyword>
<evidence type="ECO:0000313" key="8">
    <source>
        <dbReference type="EMBL" id="KAH3660806.1"/>
    </source>
</evidence>
<dbReference type="InterPro" id="IPR001849">
    <property type="entry name" value="PH_domain"/>
</dbReference>
<comment type="caution">
    <text evidence="8">The sequence shown here is derived from an EMBL/GenBank/DDBJ whole genome shotgun (WGS) entry which is preliminary data.</text>
</comment>
<keyword evidence="1 5" id="KW-0479">Metal-binding</keyword>
<keyword evidence="5" id="KW-0963">Cytoplasm</keyword>
<proteinExistence type="predicted"/>
<evidence type="ECO:0000259" key="7">
    <source>
        <dbReference type="PROSITE" id="PS50115"/>
    </source>
</evidence>
<evidence type="ECO:0000256" key="1">
    <source>
        <dbReference type="ARBA" id="ARBA00022723"/>
    </source>
</evidence>
<dbReference type="SMART" id="SM00105">
    <property type="entry name" value="ArfGap"/>
    <property type="match status" value="1"/>
</dbReference>
<feature type="domain" description="Arf-GAP" evidence="7">
    <location>
        <begin position="529"/>
        <end position="651"/>
    </location>
</feature>
<dbReference type="PANTHER" id="PTHR23180">
    <property type="entry name" value="CENTAURIN/ARF"/>
    <property type="match status" value="1"/>
</dbReference>
<dbReference type="PANTHER" id="PTHR23180:SF160">
    <property type="entry name" value="ADP-RIBOSYLATION FACTOR GTPASE-ACTIVATING PROTEIN EFFECTOR PROTEIN 1"/>
    <property type="match status" value="1"/>
</dbReference>
<dbReference type="InterPro" id="IPR011993">
    <property type="entry name" value="PH-like_dom_sf"/>
</dbReference>
<dbReference type="GO" id="GO:0005768">
    <property type="term" value="C:endosome"/>
    <property type="evidence" value="ECO:0007669"/>
    <property type="project" value="TreeGrafter"/>
</dbReference>
<dbReference type="InterPro" id="IPR001164">
    <property type="entry name" value="ArfGAP_dom"/>
</dbReference>
<feature type="domain" description="PH" evidence="6">
    <location>
        <begin position="379"/>
        <end position="477"/>
    </location>
</feature>
<evidence type="ECO:0000256" key="2">
    <source>
        <dbReference type="ARBA" id="ARBA00022771"/>
    </source>
</evidence>
<dbReference type="CDD" id="cd00821">
    <property type="entry name" value="PH"/>
    <property type="match status" value="1"/>
</dbReference>
<evidence type="ECO:0000313" key="9">
    <source>
        <dbReference type="Proteomes" id="UP000788993"/>
    </source>
</evidence>
<keyword evidence="5" id="KW-0677">Repeat</keyword>
<protein>
    <recommendedName>
        <fullName evidence="5">ADP-ribosylation factor GTPase-activating protein</fullName>
    </recommendedName>
</protein>
<dbReference type="CDD" id="cd08204">
    <property type="entry name" value="ArfGap"/>
    <property type="match status" value="1"/>
</dbReference>
<dbReference type="GO" id="GO:0006891">
    <property type="term" value="P:intra-Golgi vesicle-mediated transport"/>
    <property type="evidence" value="ECO:0007669"/>
    <property type="project" value="TreeGrafter"/>
</dbReference>
<dbReference type="GO" id="GO:0005096">
    <property type="term" value="F:GTPase activator activity"/>
    <property type="evidence" value="ECO:0007669"/>
    <property type="project" value="UniProtKB-KW"/>
</dbReference>
<dbReference type="Proteomes" id="UP000788993">
    <property type="component" value="Unassembled WGS sequence"/>
</dbReference>
<dbReference type="InterPro" id="IPR045258">
    <property type="entry name" value="ACAP1/2/3-like"/>
</dbReference>
<dbReference type="Gene3D" id="1.20.1270.60">
    <property type="entry name" value="Arfaptin homology (AH) domain/BAR domain"/>
    <property type="match status" value="1"/>
</dbReference>
<dbReference type="OrthoDB" id="10266696at2759"/>
<dbReference type="Gene3D" id="1.10.220.150">
    <property type="entry name" value="Arf GTPase activating protein"/>
    <property type="match status" value="1"/>
</dbReference>
<dbReference type="PROSITE" id="PS50115">
    <property type="entry name" value="ARFGAP"/>
    <property type="match status" value="1"/>
</dbReference>
<dbReference type="GO" id="GO:0005802">
    <property type="term" value="C:trans-Golgi network"/>
    <property type="evidence" value="ECO:0007669"/>
    <property type="project" value="TreeGrafter"/>
</dbReference>
<sequence>MDVFVSILLSDVQVNRGSSKLTKLTFKTHAQQVVEIDLVAKKISQSTPMEFIQDRSRLLLKLPSSFSIVEAKFVKGSNLYLVEFIDADNKATKHPIEADSTHMTIQLTSKLNGKFTLQLKEGSQTLSQLSVYFYSDSSGSAPSQQTEIIHPTNLTEHSGSPFPISLEDGPVFRETLNDYETKITKLKQAIRSTNDLLINYESLSNQLYNSRASLIKSFSVIESTFPTFYYCEFDKSIVYSFENLTDENKSAIKQLKSRLSSTDKLSGLESYLASKKRVFEDESKKYYDWLSRLLSSGKSKDDKLLQKRKSFELAKIDYFVFLFDTLVDLVLDFCNPQSPFINAYSSSKSQRQKIRAAVERASSMAELNAELSKIHGIAGPNKSGILFTQGGQGKSGWHKQWVVLNNGKLSEFMDWRKGTSRRNEPIDISLSSIKPLDMEKRKNCFRVITSTGIEHYFQATSEEDRDSWIQALYDAGQQINFHKSRGDLAGDPLFVNAKKTREIRSSSNDLKKESLQNDGRHRRVSSVSLENLRMVQKADSSNTRCSECGSTESVEWISMNLLVIFCVKCSSCHRSLGTSISKVRSLKLDVFTPESYKLLQYINNKSSNAIYEELLPKESHISPDSNDKDRLRFITNKYAAKQYVNRKDASKASDFLIHGVRTHNIPEISKSFALGVDRDLKLYKPTDHLTNLEPPAFSVLEYALNYPSLEGKDKSIKVFDLAEYLILNGTNCGDKVQNVIGLSVEALDYWQSKIDRFKGNSTKTSTSELLSQTAAAPKSTPKEHKFNLLKKKLKN</sequence>
<dbReference type="SMART" id="SM00233">
    <property type="entry name" value="PH"/>
    <property type="match status" value="1"/>
</dbReference>
<name>A0A9P8NX26_9ASCO</name>
<dbReference type="SUPFAM" id="SSF103657">
    <property type="entry name" value="BAR/IMD domain-like"/>
    <property type="match status" value="1"/>
</dbReference>
<evidence type="ECO:0000256" key="4">
    <source>
        <dbReference type="PROSITE-ProRule" id="PRU00288"/>
    </source>
</evidence>
<comment type="function">
    <text evidence="5">GTPase-activating protein for the ADP ribosylation factor family.</text>
</comment>
<evidence type="ECO:0000256" key="5">
    <source>
        <dbReference type="RuleBase" id="RU369028"/>
    </source>
</evidence>
<comment type="subcellular location">
    <subcellularLocation>
        <location evidence="5">Cytoplasm</location>
    </subcellularLocation>
</comment>
<reference evidence="8" key="2">
    <citation type="submission" date="2021-01" db="EMBL/GenBank/DDBJ databases">
        <authorList>
            <person name="Schikora-Tamarit M.A."/>
        </authorList>
    </citation>
    <scope>NUCLEOTIDE SEQUENCE</scope>
    <source>
        <strain evidence="8">NCAIM Y.01608</strain>
    </source>
</reference>
<keyword evidence="5" id="KW-0040">ANK repeat</keyword>
<keyword evidence="5" id="KW-0343">GTPase activation</keyword>
<dbReference type="GO" id="GO:0008270">
    <property type="term" value="F:zinc ion binding"/>
    <property type="evidence" value="ECO:0007669"/>
    <property type="project" value="UniProtKB-KW"/>
</dbReference>
<dbReference type="Pfam" id="PF00169">
    <property type="entry name" value="PH"/>
    <property type="match status" value="1"/>
</dbReference>
<dbReference type="SUPFAM" id="SSF50729">
    <property type="entry name" value="PH domain-like"/>
    <property type="match status" value="1"/>
</dbReference>
<dbReference type="PROSITE" id="PS50003">
    <property type="entry name" value="PH_DOMAIN"/>
    <property type="match status" value="1"/>
</dbReference>
<organism evidence="8 9">
    <name type="scientific">Ogataea polymorpha</name>
    <dbReference type="NCBI Taxonomy" id="460523"/>
    <lineage>
        <taxon>Eukaryota</taxon>
        <taxon>Fungi</taxon>
        <taxon>Dikarya</taxon>
        <taxon>Ascomycota</taxon>
        <taxon>Saccharomycotina</taxon>
        <taxon>Pichiomycetes</taxon>
        <taxon>Pichiales</taxon>
        <taxon>Pichiaceae</taxon>
        <taxon>Ogataea</taxon>
    </lineage>
</organism>
<dbReference type="InterPro" id="IPR027267">
    <property type="entry name" value="AH/BAR_dom_sf"/>
</dbReference>
<accession>A0A9P8NX26</accession>
<dbReference type="SUPFAM" id="SSF57863">
    <property type="entry name" value="ArfGap/RecO-like zinc finger"/>
    <property type="match status" value="1"/>
</dbReference>
<dbReference type="Gene3D" id="2.30.29.30">
    <property type="entry name" value="Pleckstrin-homology domain (PH domain)/Phosphotyrosine-binding domain (PTB)"/>
    <property type="match status" value="1"/>
</dbReference>
<evidence type="ECO:0000256" key="3">
    <source>
        <dbReference type="ARBA" id="ARBA00022833"/>
    </source>
</evidence>
<keyword evidence="2 4" id="KW-0863">Zinc-finger</keyword>
<evidence type="ECO:0000259" key="6">
    <source>
        <dbReference type="PROSITE" id="PS50003"/>
    </source>
</evidence>
<dbReference type="Pfam" id="PF01412">
    <property type="entry name" value="ArfGap"/>
    <property type="match status" value="1"/>
</dbReference>
<dbReference type="EMBL" id="JAEUBD010001468">
    <property type="protein sequence ID" value="KAH3660806.1"/>
    <property type="molecule type" value="Genomic_DNA"/>
</dbReference>
<dbReference type="InterPro" id="IPR038508">
    <property type="entry name" value="ArfGAP_dom_sf"/>
</dbReference>
<reference evidence="8" key="1">
    <citation type="journal article" date="2021" name="Open Biol.">
        <title>Shared evolutionary footprints suggest mitochondrial oxidative damage underlies multiple complex I losses in fungi.</title>
        <authorList>
            <person name="Schikora-Tamarit M.A."/>
            <person name="Marcet-Houben M."/>
            <person name="Nosek J."/>
            <person name="Gabaldon T."/>
        </authorList>
    </citation>
    <scope>NUCLEOTIDE SEQUENCE</scope>
    <source>
        <strain evidence="8">NCAIM Y.01608</strain>
    </source>
</reference>
<dbReference type="AlphaFoldDB" id="A0A9P8NX26"/>
<gene>
    <name evidence="8" type="ORF">OGATHE_005138</name>
</gene>